<dbReference type="AlphaFoldDB" id="A0A174EUP5"/>
<dbReference type="EMBL" id="CYZO01000046">
    <property type="protein sequence ID" value="CUO41832.1"/>
    <property type="molecule type" value="Genomic_DNA"/>
</dbReference>
<name>A0A174EUP5_9FIRM</name>
<accession>A0A174EUP5</accession>
<gene>
    <name evidence="2" type="ORF">ERS852456_02503</name>
</gene>
<protein>
    <submittedName>
        <fullName evidence="2">Uncharacterized protein</fullName>
    </submittedName>
</protein>
<organism evidence="2 3">
    <name type="scientific">[Ruminococcus] torques</name>
    <dbReference type="NCBI Taxonomy" id="33039"/>
    <lineage>
        <taxon>Bacteria</taxon>
        <taxon>Bacillati</taxon>
        <taxon>Bacillota</taxon>
        <taxon>Clostridia</taxon>
        <taxon>Lachnospirales</taxon>
        <taxon>Lachnospiraceae</taxon>
        <taxon>Mediterraneibacter</taxon>
    </lineage>
</organism>
<sequence length="147" mass="17373">MRRERNDFIKELVSGKITIPKEVDVKETGWKIMINRITDGGSVAHMNAVYGFYGIENAYEAKEEEKERIEKEFAEISQEKQMLILLTRTAEPYEAADYYGHYEKGMKCLRDFYRLLQQMGFSFRSLEELKILNGTHELYTQETEDEH</sequence>
<keyword evidence="1" id="KW-0175">Coiled coil</keyword>
<proteinExistence type="predicted"/>
<dbReference type="Proteomes" id="UP000095787">
    <property type="component" value="Unassembled WGS sequence"/>
</dbReference>
<evidence type="ECO:0000256" key="1">
    <source>
        <dbReference type="SAM" id="Coils"/>
    </source>
</evidence>
<evidence type="ECO:0000313" key="2">
    <source>
        <dbReference type="EMBL" id="CUO41832.1"/>
    </source>
</evidence>
<dbReference type="RefSeq" id="WP_055159387.1">
    <property type="nucleotide sequence ID" value="NZ_CYZO01000046.1"/>
</dbReference>
<evidence type="ECO:0000313" key="3">
    <source>
        <dbReference type="Proteomes" id="UP000095787"/>
    </source>
</evidence>
<feature type="coiled-coil region" evidence="1">
    <location>
        <begin position="52"/>
        <end position="82"/>
    </location>
</feature>
<reference evidence="2 3" key="1">
    <citation type="submission" date="2015-09" db="EMBL/GenBank/DDBJ databases">
        <authorList>
            <consortium name="Pathogen Informatics"/>
        </authorList>
    </citation>
    <scope>NUCLEOTIDE SEQUENCE [LARGE SCALE GENOMIC DNA]</scope>
    <source>
        <strain evidence="2 3">2789STDY5834841</strain>
    </source>
</reference>